<protein>
    <submittedName>
        <fullName evidence="2">SSD domain-containing protein</fullName>
    </submittedName>
</protein>
<reference evidence="2" key="1">
    <citation type="submission" date="2022-11" db="UniProtKB">
        <authorList>
            <consortium name="WormBaseParasite"/>
        </authorList>
    </citation>
    <scope>IDENTIFICATION</scope>
</reference>
<evidence type="ECO:0000313" key="2">
    <source>
        <dbReference type="WBParaSite" id="PS1159_v2.g22311.t1"/>
    </source>
</evidence>
<proteinExistence type="predicted"/>
<organism evidence="1 2">
    <name type="scientific">Panagrolaimus sp. PS1159</name>
    <dbReference type="NCBI Taxonomy" id="55785"/>
    <lineage>
        <taxon>Eukaryota</taxon>
        <taxon>Metazoa</taxon>
        <taxon>Ecdysozoa</taxon>
        <taxon>Nematoda</taxon>
        <taxon>Chromadorea</taxon>
        <taxon>Rhabditida</taxon>
        <taxon>Tylenchina</taxon>
        <taxon>Panagrolaimomorpha</taxon>
        <taxon>Panagrolaimoidea</taxon>
        <taxon>Panagrolaimidae</taxon>
        <taxon>Panagrolaimus</taxon>
    </lineage>
</organism>
<dbReference type="WBParaSite" id="PS1159_v2.g22311.t1">
    <property type="protein sequence ID" value="PS1159_v2.g22311.t1"/>
    <property type="gene ID" value="PS1159_v2.g22311"/>
</dbReference>
<name>A0AC35G0Q7_9BILA</name>
<evidence type="ECO:0000313" key="1">
    <source>
        <dbReference type="Proteomes" id="UP000887580"/>
    </source>
</evidence>
<sequence length="913" mass="103362">MIDDSCSDGISSQFSTTSEGETIFIRGIHRFYRSLGRFVARNAWTVIFVCMIITVIGAIKTKHTPKKSDLSGYAPYGARSRNELAAYEQFFDHQGQGIKILVMLMATDNGTMIRDSHLKEAVNVIDYISKNFTIYNSREQKHEGFDEYCYGFCLYNEPVRQFYNGYQIQTLNPTSRINLSYPVTSMFGRTFSLQPNFFGIKKYSNDELEKFNAENKTILTNMKEAKMILLQFRGERDESWTDEQIKAYEIAISEYFINDYKNPHLKVLVVSNSFAQKEIQRGGLKLQPFLAVGFVIMVVFTVFTELISSAFAHQCSWYKVINAVTACIVPFCSVGAAFGMLFFAGFRFGPIILVTPFLILAIGVDDSFLMMHAWQRIVSKLRKHPRSDDSIEYRIAEVLAEAGPSIIISALTNIMAFIVGALTSPPEVELFCYANAFALFVDTVFSVTLYAAIMAICGKQEMKIENQTSNSSLKLQKHLQKAKNVCYNFLDFYINLLTKVSVSIFIVILLLGYLALTTYGTLNLGIDLSSHKFFLKDSILLEADNYRLKYVIPYFTPAAIIVNNPGNLSDPQRIEKLNNFIHSFETMNNSIGSDATKYFLRDYEEYKDPFGDLPPGIKPFNAADLDDFLSWPEYSFWKGFLKVKTEKNGSKILDKFFVNVGFEGKELVSWEERGRLLKAWRDEVDKYQDTFNATIYSDDALFLDLIKVIPSVSWQSAAATLVCMTIACFLFMYDPFTVIVASLSICSICLGIFGFLHFWSISQDPVMMAATVMSIGFSVDIPAHIAFHYYRTGITSSSIDPSVKARLKHTLAAVGFPVIQAGVSTCLCVLSLLMVPMYMSEVFVKTMFLCIILGLIHGLFIMPAIFNLYQKIRTNCFSKNRRQEKDIKNVTLKGVKFFGDFDNPKMTNAFAPA</sequence>
<accession>A0AC35G0Q7</accession>
<dbReference type="Proteomes" id="UP000887580">
    <property type="component" value="Unplaced"/>
</dbReference>